<gene>
    <name evidence="2" type="ORF">STSU_019380</name>
</gene>
<keyword evidence="3" id="KW-1185">Reference proteome</keyword>
<dbReference type="Proteomes" id="UP000005940">
    <property type="component" value="Chromosome"/>
</dbReference>
<organism evidence="2 3">
    <name type="scientific">Streptomyces tsukubensis (strain DSM 42081 / NBRC 108919 / NRRL 18488 / 9993)</name>
    <dbReference type="NCBI Taxonomy" id="1114943"/>
    <lineage>
        <taxon>Bacteria</taxon>
        <taxon>Bacillati</taxon>
        <taxon>Actinomycetota</taxon>
        <taxon>Actinomycetes</taxon>
        <taxon>Kitasatosporales</taxon>
        <taxon>Streptomycetaceae</taxon>
        <taxon>Streptomyces</taxon>
    </lineage>
</organism>
<dbReference type="GO" id="GO:0004029">
    <property type="term" value="F:aldehyde dehydrogenase (NAD+) activity"/>
    <property type="evidence" value="ECO:0007669"/>
    <property type="project" value="TreeGrafter"/>
</dbReference>
<dbReference type="RefSeq" id="WP_040915802.1">
    <property type="nucleotide sequence ID" value="NZ_CP029159.1"/>
</dbReference>
<reference evidence="2 3" key="1">
    <citation type="journal article" date="2012" name="J. Bacteriol.">
        <title>Draft genome of Streptomyces tsukubaensis NRRL 18488, the producer of the clinically important immunosuppressant tacrolimus (FK506).</title>
        <authorList>
            <person name="Barreiro C."/>
            <person name="Prieto C."/>
            <person name="Sola-Landa A."/>
            <person name="Solera E."/>
            <person name="Martinez-Castro M."/>
            <person name="Perez-Redondo R."/>
            <person name="Garcia-Estrada C."/>
            <person name="Aparicio J.F."/>
            <person name="Fernandez-Martinez L.T."/>
            <person name="Santos-Aberturas J."/>
            <person name="Salehi-Najafabadi Z."/>
            <person name="Rodriguez-Garcia A."/>
            <person name="Tauch A."/>
            <person name="Martin J.F."/>
        </authorList>
    </citation>
    <scope>NUCLEOTIDE SEQUENCE [LARGE SCALE GENOMIC DNA]</scope>
    <source>
        <strain evidence="3">DSM 42081 / NBRC 108919 / NRRL 18488 / 9993</strain>
    </source>
</reference>
<dbReference type="PANTHER" id="PTHR48079">
    <property type="entry name" value="PROTEIN YEEZ"/>
    <property type="match status" value="1"/>
</dbReference>
<dbReference type="EMBL" id="CP029159">
    <property type="protein sequence ID" value="QKM71723.1"/>
    <property type="molecule type" value="Genomic_DNA"/>
</dbReference>
<evidence type="ECO:0000313" key="2">
    <source>
        <dbReference type="EMBL" id="QKM71723.1"/>
    </source>
</evidence>
<dbReference type="AlphaFoldDB" id="A0A7G3UMS3"/>
<proteinExistence type="predicted"/>
<dbReference type="Gene3D" id="3.40.50.720">
    <property type="entry name" value="NAD(P)-binding Rossmann-like Domain"/>
    <property type="match status" value="1"/>
</dbReference>
<sequence>MHVFLAGATGTIGRQVLPLLAADGHRVTALTRSESGAAAVLAAGGTPVTGDVYDAARLAHLVRAASPDAVMHQLTDLGRGNLADNARIRTAGTRNLVDAALAAGVRRIVAQSISWVYEGGPDPAGEETPLDTTAPEPRRTTVAGVAALEGAVRELPEWVVLRYGLLYGPGTWYTRDGSAADRARAGELAADDEVASFVHVADAARAAALALSWPSGATVNIVDDEPAPARAWVPVFCEAVGAPPPAALPAGGRNGWARGADNSRARRDLGWRPEFASWRTGFLA</sequence>
<evidence type="ECO:0000259" key="1">
    <source>
        <dbReference type="Pfam" id="PF01370"/>
    </source>
</evidence>
<dbReference type="InterPro" id="IPR036291">
    <property type="entry name" value="NAD(P)-bd_dom_sf"/>
</dbReference>
<dbReference type="GO" id="GO:0005737">
    <property type="term" value="C:cytoplasm"/>
    <property type="evidence" value="ECO:0007669"/>
    <property type="project" value="TreeGrafter"/>
</dbReference>
<dbReference type="SUPFAM" id="SSF51735">
    <property type="entry name" value="NAD(P)-binding Rossmann-fold domains"/>
    <property type="match status" value="1"/>
</dbReference>
<dbReference type="InterPro" id="IPR001509">
    <property type="entry name" value="Epimerase_deHydtase"/>
</dbReference>
<accession>A0A7G3UMS3</accession>
<dbReference type="Pfam" id="PF01370">
    <property type="entry name" value="Epimerase"/>
    <property type="match status" value="1"/>
</dbReference>
<protein>
    <submittedName>
        <fullName evidence="2">NAD(P)-dependent oxidoreductase</fullName>
    </submittedName>
</protein>
<dbReference type="InterPro" id="IPR051783">
    <property type="entry name" value="NAD(P)-dependent_oxidoreduct"/>
</dbReference>
<evidence type="ECO:0000313" key="3">
    <source>
        <dbReference type="Proteomes" id="UP000005940"/>
    </source>
</evidence>
<dbReference type="PANTHER" id="PTHR48079:SF6">
    <property type="entry name" value="NAD(P)-BINDING DOMAIN-CONTAINING PROTEIN-RELATED"/>
    <property type="match status" value="1"/>
</dbReference>
<feature type="domain" description="NAD-dependent epimerase/dehydratase" evidence="1">
    <location>
        <begin position="3"/>
        <end position="221"/>
    </location>
</feature>
<name>A0A7G3UMS3_STRT9</name>